<evidence type="ECO:0000313" key="5">
    <source>
        <dbReference type="EMBL" id="QBI03740.1"/>
    </source>
</evidence>
<evidence type="ECO:0000313" key="6">
    <source>
        <dbReference type="Proteomes" id="UP000292307"/>
    </source>
</evidence>
<keyword evidence="6" id="KW-1185">Reference proteome</keyword>
<reference evidence="5 6" key="2">
    <citation type="submission" date="2019-02" db="EMBL/GenBank/DDBJ databases">
        <title>Draft Genome Sequences of Six Type Strains of the Genus Massilia.</title>
        <authorList>
            <person name="Miess H."/>
            <person name="Frediansyhah A."/>
            <person name="Gross H."/>
        </authorList>
    </citation>
    <scope>NUCLEOTIDE SEQUENCE [LARGE SCALE GENOMIC DNA]</scope>
    <source>
        <strain evidence="5 6">DSM 17472</strain>
    </source>
</reference>
<evidence type="ECO:0000313" key="7">
    <source>
        <dbReference type="Proteomes" id="UP000628442"/>
    </source>
</evidence>
<dbReference type="Proteomes" id="UP000628442">
    <property type="component" value="Unassembled WGS sequence"/>
</dbReference>
<dbReference type="PANTHER" id="PTHR38432">
    <property type="entry name" value="TELA-LIKE PROTEIN SAOUHSC_01408"/>
    <property type="match status" value="1"/>
</dbReference>
<dbReference type="RefSeq" id="WP_131147832.1">
    <property type="nucleotide sequence ID" value="NZ_BMWV01000015.1"/>
</dbReference>
<dbReference type="EMBL" id="CP036401">
    <property type="protein sequence ID" value="QBI03740.1"/>
    <property type="molecule type" value="Genomic_DNA"/>
</dbReference>
<dbReference type="EMBL" id="BMWV01000015">
    <property type="protein sequence ID" value="GGY62033.1"/>
    <property type="molecule type" value="Genomic_DNA"/>
</dbReference>
<gene>
    <name evidence="5" type="ORF">EYF70_25150</name>
    <name evidence="4" type="ORF">GCM10007387_50780</name>
</gene>
<name>A0A411X416_9BURK</name>
<feature type="compositionally biased region" description="Low complexity" evidence="3">
    <location>
        <begin position="15"/>
        <end position="26"/>
    </location>
</feature>
<evidence type="ECO:0000313" key="4">
    <source>
        <dbReference type="EMBL" id="GGY62033.1"/>
    </source>
</evidence>
<evidence type="ECO:0000256" key="2">
    <source>
        <dbReference type="SAM" id="Coils"/>
    </source>
</evidence>
<dbReference type="Proteomes" id="UP000292307">
    <property type="component" value="Chromosome"/>
</dbReference>
<organism evidence="4 7">
    <name type="scientific">Pseudoduganella albidiflava</name>
    <dbReference type="NCBI Taxonomy" id="321983"/>
    <lineage>
        <taxon>Bacteria</taxon>
        <taxon>Pseudomonadati</taxon>
        <taxon>Pseudomonadota</taxon>
        <taxon>Betaproteobacteria</taxon>
        <taxon>Burkholderiales</taxon>
        <taxon>Oxalobacteraceae</taxon>
        <taxon>Telluria group</taxon>
        <taxon>Pseudoduganella</taxon>
    </lineage>
</organism>
<feature type="region of interest" description="Disordered" evidence="3">
    <location>
        <begin position="15"/>
        <end position="48"/>
    </location>
</feature>
<reference evidence="4" key="1">
    <citation type="journal article" date="2014" name="Int. J. Syst. Evol. Microbiol.">
        <title>Complete genome sequence of Corynebacterium casei LMG S-19264T (=DSM 44701T), isolated from a smear-ripened cheese.</title>
        <authorList>
            <consortium name="US DOE Joint Genome Institute (JGI-PGF)"/>
            <person name="Walter F."/>
            <person name="Albersmeier A."/>
            <person name="Kalinowski J."/>
            <person name="Ruckert C."/>
        </authorList>
    </citation>
    <scope>NUCLEOTIDE SEQUENCE</scope>
    <source>
        <strain evidence="4">KCTC 12343</strain>
    </source>
</reference>
<protein>
    <submittedName>
        <fullName evidence="5">Toxic anion resistance protein</fullName>
    </submittedName>
</protein>
<accession>A0A411X416</accession>
<dbReference type="OrthoDB" id="9032297at2"/>
<dbReference type="InterPro" id="IPR008863">
    <property type="entry name" value="Toxic_anion-R_TelA"/>
</dbReference>
<sequence>MKPLFSDEEANAASALPVAPASASAPAFPPLLDPSRPSDNLPAARPEASAAPVIRVDLSGIDDKAIESLGGSTGAGVAKVSAKLLGTVRASDADVFGTQLNELIATSKGLDPARLRSGGLLSRVTNMFGSVKEKMLSQYQVVESRMDTLVAEMTRHANVHRGRIQDFDEMYKGLESYYQGLDADVKKGEGWAVQLRQAVAQQGTAANAFEAQQATELRRRLERLEKRIDDLRRAMLMATQMVPQIRLSQDNARALTDTFTDIVNVSIPAWRNVFSLYLLQLEAKQSAAVANAAYDATDAAFRAQADMLLENTETVARAKQRSLVSLETAQHVQAQLVSAFDKLEQISNEGQQRRKDELPKLQELERELITRFSPGAQAGVQ</sequence>
<dbReference type="PANTHER" id="PTHR38432:SF1">
    <property type="entry name" value="TELA-LIKE PROTEIN SAOUHSC_01408"/>
    <property type="match status" value="1"/>
</dbReference>
<dbReference type="Pfam" id="PF05816">
    <property type="entry name" value="TelA"/>
    <property type="match status" value="1"/>
</dbReference>
<evidence type="ECO:0000256" key="3">
    <source>
        <dbReference type="SAM" id="MobiDB-lite"/>
    </source>
</evidence>
<keyword evidence="2" id="KW-0175">Coiled coil</keyword>
<proteinExistence type="inferred from homology"/>
<dbReference type="AlphaFoldDB" id="A0A411X416"/>
<comment type="similarity">
    <text evidence="1">Belongs to the TelA family.</text>
</comment>
<feature type="coiled-coil region" evidence="2">
    <location>
        <begin position="207"/>
        <end position="241"/>
    </location>
</feature>
<evidence type="ECO:0000256" key="1">
    <source>
        <dbReference type="ARBA" id="ARBA00005541"/>
    </source>
</evidence>
<reference evidence="4" key="3">
    <citation type="submission" date="2022-12" db="EMBL/GenBank/DDBJ databases">
        <authorList>
            <person name="Sun Q."/>
            <person name="Kim S."/>
        </authorList>
    </citation>
    <scope>NUCLEOTIDE SEQUENCE</scope>
    <source>
        <strain evidence="4">KCTC 12343</strain>
    </source>
</reference>